<keyword evidence="4" id="KW-1185">Reference proteome</keyword>
<evidence type="ECO:0000313" key="3">
    <source>
        <dbReference type="EMBL" id="SDD97703.1"/>
    </source>
</evidence>
<dbReference type="Pfam" id="PF01370">
    <property type="entry name" value="Epimerase"/>
    <property type="match status" value="1"/>
</dbReference>
<proteinExistence type="inferred from homology"/>
<organism evidence="3 4">
    <name type="scientific">Mucilaginibacter pineti</name>
    <dbReference type="NCBI Taxonomy" id="1391627"/>
    <lineage>
        <taxon>Bacteria</taxon>
        <taxon>Pseudomonadati</taxon>
        <taxon>Bacteroidota</taxon>
        <taxon>Sphingobacteriia</taxon>
        <taxon>Sphingobacteriales</taxon>
        <taxon>Sphingobacteriaceae</taxon>
        <taxon>Mucilaginibacter</taxon>
    </lineage>
</organism>
<protein>
    <submittedName>
        <fullName evidence="3">L-threonine 3-dehydrogenase</fullName>
    </submittedName>
</protein>
<dbReference type="GO" id="GO:0008743">
    <property type="term" value="F:L-threonine 3-dehydrogenase activity"/>
    <property type="evidence" value="ECO:0007669"/>
    <property type="project" value="TreeGrafter"/>
</dbReference>
<dbReference type="OrthoDB" id="9779902at2"/>
<dbReference type="PANTHER" id="PTHR42687:SF1">
    <property type="entry name" value="L-THREONINE 3-DEHYDROGENASE, MITOCHONDRIAL"/>
    <property type="match status" value="1"/>
</dbReference>
<dbReference type="STRING" id="1391627.SAMN05216464_103219"/>
<dbReference type="SUPFAM" id="SSF51735">
    <property type="entry name" value="NAD(P)-binding Rossmann-fold domains"/>
    <property type="match status" value="1"/>
</dbReference>
<feature type="domain" description="NAD-dependent epimerase/dehydratase" evidence="2">
    <location>
        <begin position="6"/>
        <end position="233"/>
    </location>
</feature>
<evidence type="ECO:0000313" key="4">
    <source>
        <dbReference type="Proteomes" id="UP000199072"/>
    </source>
</evidence>
<gene>
    <name evidence="3" type="ORF">SAMN05216464_103219</name>
</gene>
<name>A0A1G6Z5Z2_9SPHI</name>
<dbReference type="RefSeq" id="WP_091148056.1">
    <property type="nucleotide sequence ID" value="NZ_FNAI01000003.1"/>
</dbReference>
<dbReference type="PANTHER" id="PTHR42687">
    <property type="entry name" value="L-THREONINE 3-DEHYDROGENASE"/>
    <property type="match status" value="1"/>
</dbReference>
<evidence type="ECO:0000259" key="2">
    <source>
        <dbReference type="Pfam" id="PF01370"/>
    </source>
</evidence>
<dbReference type="EMBL" id="FNAI01000003">
    <property type="protein sequence ID" value="SDD97703.1"/>
    <property type="molecule type" value="Genomic_DNA"/>
</dbReference>
<dbReference type="Proteomes" id="UP000199072">
    <property type="component" value="Unassembled WGS sequence"/>
</dbReference>
<accession>A0A1G6Z5Z2</accession>
<reference evidence="3 4" key="1">
    <citation type="submission" date="2016-10" db="EMBL/GenBank/DDBJ databases">
        <authorList>
            <person name="de Groot N.N."/>
        </authorList>
    </citation>
    <scope>NUCLEOTIDE SEQUENCE [LARGE SCALE GENOMIC DNA]</scope>
    <source>
        <strain evidence="3 4">47C3B</strain>
    </source>
</reference>
<dbReference type="InterPro" id="IPR001509">
    <property type="entry name" value="Epimerase_deHydtase"/>
</dbReference>
<dbReference type="InterPro" id="IPR051225">
    <property type="entry name" value="NAD(P)_epim/dehydratase"/>
</dbReference>
<comment type="similarity">
    <text evidence="1">Belongs to the NAD(P)-dependent epimerase/dehydratase family.</text>
</comment>
<dbReference type="InterPro" id="IPR036291">
    <property type="entry name" value="NAD(P)-bd_dom_sf"/>
</dbReference>
<dbReference type="AlphaFoldDB" id="A0A1G6Z5Z2"/>
<dbReference type="Gene3D" id="3.40.50.720">
    <property type="entry name" value="NAD(P)-binding Rossmann-like Domain"/>
    <property type="match status" value="1"/>
</dbReference>
<dbReference type="GO" id="GO:0006567">
    <property type="term" value="P:L-threonine catabolic process"/>
    <property type="evidence" value="ECO:0007669"/>
    <property type="project" value="TreeGrafter"/>
</dbReference>
<evidence type="ECO:0000256" key="1">
    <source>
        <dbReference type="ARBA" id="ARBA00007637"/>
    </source>
</evidence>
<sequence length="336" mass="37470">MKSTTILVIGACGQIGSELTIALRKRHGNANVIAADRPAEISGEARYRQLDVLNMSMLADLVRQEQVTQIYLLAAMLSATGEQNTGAAWKLNMNGLLDVLKVASAQRLDKVFWPSSIAIFGPGSPKHLCPQDTLTEPNTVYGISKRAGEYWCNYYFEKHGLDVRSIRYPGLISYTSPLGGGTTDYAVAIFHQALEQQSYSCFLEEDTCLPMMYMPDAIRATLELMEAPAEQVKIRTSYNLSALSFSPCDLAAAIRKHIPAFEIAYRPDSRQAIAAGWPASINDVSARLDWGWEPAFDLETMVSDMLENLGAIKRERENPRNWVHDDNYFFTRIDEA</sequence>